<organism evidence="1">
    <name type="scientific">Anguilla anguilla</name>
    <name type="common">European freshwater eel</name>
    <name type="synonym">Muraena anguilla</name>
    <dbReference type="NCBI Taxonomy" id="7936"/>
    <lineage>
        <taxon>Eukaryota</taxon>
        <taxon>Metazoa</taxon>
        <taxon>Chordata</taxon>
        <taxon>Craniata</taxon>
        <taxon>Vertebrata</taxon>
        <taxon>Euteleostomi</taxon>
        <taxon>Actinopterygii</taxon>
        <taxon>Neopterygii</taxon>
        <taxon>Teleostei</taxon>
        <taxon>Anguilliformes</taxon>
        <taxon>Anguillidae</taxon>
        <taxon>Anguilla</taxon>
    </lineage>
</organism>
<evidence type="ECO:0000313" key="1">
    <source>
        <dbReference type="EMBL" id="JAH63660.1"/>
    </source>
</evidence>
<accession>A0A0E9UEK0</accession>
<dbReference type="EMBL" id="GBXM01044917">
    <property type="protein sequence ID" value="JAH63660.1"/>
    <property type="molecule type" value="Transcribed_RNA"/>
</dbReference>
<reference evidence="1" key="2">
    <citation type="journal article" date="2015" name="Fish Shellfish Immunol.">
        <title>Early steps in the European eel (Anguilla anguilla)-Vibrio vulnificus interaction in the gills: Role of the RtxA13 toxin.</title>
        <authorList>
            <person name="Callol A."/>
            <person name="Pajuelo D."/>
            <person name="Ebbesson L."/>
            <person name="Teles M."/>
            <person name="MacKenzie S."/>
            <person name="Amaro C."/>
        </authorList>
    </citation>
    <scope>NUCLEOTIDE SEQUENCE</scope>
</reference>
<reference evidence="1" key="1">
    <citation type="submission" date="2014-11" db="EMBL/GenBank/DDBJ databases">
        <authorList>
            <person name="Amaro Gonzalez C."/>
        </authorList>
    </citation>
    <scope>NUCLEOTIDE SEQUENCE</scope>
</reference>
<sequence>MLRLWVLLDWSNLN</sequence>
<proteinExistence type="predicted"/>
<name>A0A0E9UEK0_ANGAN</name>
<protein>
    <submittedName>
        <fullName evidence="1">Uncharacterized protein</fullName>
    </submittedName>
</protein>